<reference evidence="2 3" key="1">
    <citation type="submission" date="2020-07" db="EMBL/GenBank/DDBJ databases">
        <title>Sequencing the genomes of 1000 actinobacteria strains.</title>
        <authorList>
            <person name="Klenk H.-P."/>
        </authorList>
    </citation>
    <scope>NUCLEOTIDE SEQUENCE [LARGE SCALE GENOMIC DNA]</scope>
    <source>
        <strain evidence="2 3">DSM 24482</strain>
    </source>
</reference>
<reference evidence="1 4" key="2">
    <citation type="submission" date="2021-01" db="EMBL/GenBank/DDBJ databases">
        <title>Whole genome shotgun sequence of Cellulomonas oligotrophica NBRC 109435.</title>
        <authorList>
            <person name="Komaki H."/>
            <person name="Tamura T."/>
        </authorList>
    </citation>
    <scope>NUCLEOTIDE SEQUENCE [LARGE SCALE GENOMIC DNA]</scope>
    <source>
        <strain evidence="1 4">NBRC 109435</strain>
    </source>
</reference>
<evidence type="ECO:0000313" key="3">
    <source>
        <dbReference type="Proteomes" id="UP000577956"/>
    </source>
</evidence>
<keyword evidence="4" id="KW-1185">Reference proteome</keyword>
<sequence length="161" mass="16912">MSTAITAYRDAVLMASESGYCPPDAVLSQIHSALRGAVPRFVSLVANVDDATPPRANGLLVVFTDSLVAHVTFARMPGNDADTDAVGPFTVEVARRTALTSLSIIYQTNHDSAYDVSVGALAPSARIILKYTGFSAELAITKAGTEHDVDALYAALLTELA</sequence>
<organism evidence="2 3">
    <name type="scientific">Cellulomonas oligotrophica</name>
    <dbReference type="NCBI Taxonomy" id="931536"/>
    <lineage>
        <taxon>Bacteria</taxon>
        <taxon>Bacillati</taxon>
        <taxon>Actinomycetota</taxon>
        <taxon>Actinomycetes</taxon>
        <taxon>Micrococcales</taxon>
        <taxon>Cellulomonadaceae</taxon>
        <taxon>Cellulomonas</taxon>
    </lineage>
</organism>
<gene>
    <name evidence="2" type="ORF">BKA21_002892</name>
    <name evidence="1" type="ORF">Col01nite_34210</name>
</gene>
<evidence type="ECO:0000313" key="4">
    <source>
        <dbReference type="Proteomes" id="UP000618382"/>
    </source>
</evidence>
<dbReference type="RefSeq" id="WP_140460616.1">
    <property type="nucleotide sequence ID" value="NZ_BAABFI010000007.1"/>
</dbReference>
<proteinExistence type="predicted"/>
<protein>
    <submittedName>
        <fullName evidence="2">Uncharacterized protein</fullName>
    </submittedName>
</protein>
<dbReference type="Proteomes" id="UP000577956">
    <property type="component" value="Unassembled WGS sequence"/>
</dbReference>
<dbReference type="AlphaFoldDB" id="A0A7Y9FHM2"/>
<dbReference type="EMBL" id="JACCBK010000001">
    <property type="protein sequence ID" value="NYD87343.1"/>
    <property type="molecule type" value="Genomic_DNA"/>
</dbReference>
<evidence type="ECO:0000313" key="2">
    <source>
        <dbReference type="EMBL" id="NYD87343.1"/>
    </source>
</evidence>
<dbReference type="Proteomes" id="UP000618382">
    <property type="component" value="Unassembled WGS sequence"/>
</dbReference>
<accession>A0A7Y9FHM2</accession>
<name>A0A7Y9FHM2_9CELL</name>
<dbReference type="EMBL" id="BONN01000014">
    <property type="protein sequence ID" value="GIG34262.1"/>
    <property type="molecule type" value="Genomic_DNA"/>
</dbReference>
<comment type="caution">
    <text evidence="2">The sequence shown here is derived from an EMBL/GenBank/DDBJ whole genome shotgun (WGS) entry which is preliminary data.</text>
</comment>
<evidence type="ECO:0000313" key="1">
    <source>
        <dbReference type="EMBL" id="GIG34262.1"/>
    </source>
</evidence>